<evidence type="ECO:0000313" key="2">
    <source>
        <dbReference type="EMBL" id="QJE94530.1"/>
    </source>
</evidence>
<reference evidence="2 3" key="1">
    <citation type="submission" date="2020-04" db="EMBL/GenBank/DDBJ databases">
        <title>Luteolibacter sp. G-1-1-1 isolated from soil.</title>
        <authorList>
            <person name="Dahal R.H."/>
        </authorList>
    </citation>
    <scope>NUCLEOTIDE SEQUENCE [LARGE SCALE GENOMIC DNA]</scope>
    <source>
        <strain evidence="2 3">G-1-1-1</strain>
    </source>
</reference>
<feature type="transmembrane region" description="Helical" evidence="1">
    <location>
        <begin position="94"/>
        <end position="119"/>
    </location>
</feature>
<evidence type="ECO:0000313" key="3">
    <source>
        <dbReference type="Proteomes" id="UP000501812"/>
    </source>
</evidence>
<evidence type="ECO:0000256" key="1">
    <source>
        <dbReference type="SAM" id="Phobius"/>
    </source>
</evidence>
<proteinExistence type="predicted"/>
<dbReference type="EMBL" id="CP051774">
    <property type="protein sequence ID" value="QJE94530.1"/>
    <property type="molecule type" value="Genomic_DNA"/>
</dbReference>
<gene>
    <name evidence="2" type="ORF">HHL09_01600</name>
</gene>
<feature type="transmembrane region" description="Helical" evidence="1">
    <location>
        <begin position="125"/>
        <end position="144"/>
    </location>
</feature>
<dbReference type="RefSeq" id="WP_169452751.1">
    <property type="nucleotide sequence ID" value="NZ_CP051774.1"/>
</dbReference>
<keyword evidence="1" id="KW-0812">Transmembrane</keyword>
<dbReference type="KEGG" id="luo:HHL09_01600"/>
<name>A0A858RDY1_9BACT</name>
<accession>A0A858RDY1</accession>
<dbReference type="Proteomes" id="UP000501812">
    <property type="component" value="Chromosome"/>
</dbReference>
<sequence length="177" mass="19530">MKVSRVCCQGCGADLQIDESVRFATCNYCHAKLEIVHDTSVTHTRLMEKIEQTTCRMAGNLRVIELQNDLERLDREWAVRRESFMQTSKNGHRYIPSTVGSVISGIVFSIIGVMILGSVSQMARSGMFGLVGLIAIGLGIWSAVSGYMKASSYQSAVADYEAARRELSERIDGSREG</sequence>
<dbReference type="AlphaFoldDB" id="A0A858RDY1"/>
<keyword evidence="3" id="KW-1185">Reference proteome</keyword>
<keyword evidence="1" id="KW-1133">Transmembrane helix</keyword>
<protein>
    <submittedName>
        <fullName evidence="2">Uncharacterized protein</fullName>
    </submittedName>
</protein>
<organism evidence="2 3">
    <name type="scientific">Luteolibacter luteus</name>
    <dbReference type="NCBI Taxonomy" id="2728835"/>
    <lineage>
        <taxon>Bacteria</taxon>
        <taxon>Pseudomonadati</taxon>
        <taxon>Verrucomicrobiota</taxon>
        <taxon>Verrucomicrobiia</taxon>
        <taxon>Verrucomicrobiales</taxon>
        <taxon>Verrucomicrobiaceae</taxon>
        <taxon>Luteolibacter</taxon>
    </lineage>
</organism>
<keyword evidence="1" id="KW-0472">Membrane</keyword>